<reference evidence="3 4" key="1">
    <citation type="submission" date="2019-03" db="EMBL/GenBank/DDBJ databases">
        <title>Single cell metagenomics reveals metabolic interactions within the superorganism composed of flagellate Streblomastix strix and complex community of Bacteroidetes bacteria on its surface.</title>
        <authorList>
            <person name="Treitli S.C."/>
            <person name="Kolisko M."/>
            <person name="Husnik F."/>
            <person name="Keeling P."/>
            <person name="Hampl V."/>
        </authorList>
    </citation>
    <scope>NUCLEOTIDE SEQUENCE [LARGE SCALE GENOMIC DNA]</scope>
    <source>
        <strain evidence="3">ST1C</strain>
    </source>
</reference>
<evidence type="ECO:0000256" key="1">
    <source>
        <dbReference type="SAM" id="Coils"/>
    </source>
</evidence>
<dbReference type="EMBL" id="SNRW01009778">
    <property type="protein sequence ID" value="KAA6377488.1"/>
    <property type="molecule type" value="Genomic_DNA"/>
</dbReference>
<feature type="compositionally biased region" description="Low complexity" evidence="2">
    <location>
        <begin position="295"/>
        <end position="321"/>
    </location>
</feature>
<gene>
    <name evidence="3" type="ORF">EZS28_026984</name>
</gene>
<comment type="caution">
    <text evidence="3">The sequence shown here is derived from an EMBL/GenBank/DDBJ whole genome shotgun (WGS) entry which is preliminary data.</text>
</comment>
<dbReference type="AlphaFoldDB" id="A0A5J4V416"/>
<evidence type="ECO:0000313" key="3">
    <source>
        <dbReference type="EMBL" id="KAA6377488.1"/>
    </source>
</evidence>
<accession>A0A5J4V416</accession>
<organism evidence="3 4">
    <name type="scientific">Streblomastix strix</name>
    <dbReference type="NCBI Taxonomy" id="222440"/>
    <lineage>
        <taxon>Eukaryota</taxon>
        <taxon>Metamonada</taxon>
        <taxon>Preaxostyla</taxon>
        <taxon>Oxymonadida</taxon>
        <taxon>Streblomastigidae</taxon>
        <taxon>Streblomastix</taxon>
    </lineage>
</organism>
<name>A0A5J4V416_9EUKA</name>
<feature type="non-terminal residue" evidence="3">
    <location>
        <position position="1"/>
    </location>
</feature>
<protein>
    <submittedName>
        <fullName evidence="3">Uncharacterized protein</fullName>
    </submittedName>
</protein>
<evidence type="ECO:0000256" key="2">
    <source>
        <dbReference type="SAM" id="MobiDB-lite"/>
    </source>
</evidence>
<feature type="region of interest" description="Disordered" evidence="2">
    <location>
        <begin position="293"/>
        <end position="349"/>
    </location>
</feature>
<feature type="compositionally biased region" description="Polar residues" evidence="2">
    <location>
        <begin position="54"/>
        <end position="71"/>
    </location>
</feature>
<feature type="region of interest" description="Disordered" evidence="2">
    <location>
        <begin position="54"/>
        <end position="120"/>
    </location>
</feature>
<feature type="compositionally biased region" description="Basic and acidic residues" evidence="2">
    <location>
        <begin position="83"/>
        <end position="93"/>
    </location>
</feature>
<feature type="compositionally biased region" description="Basic residues" evidence="2">
    <location>
        <begin position="94"/>
        <end position="106"/>
    </location>
</feature>
<evidence type="ECO:0000313" key="4">
    <source>
        <dbReference type="Proteomes" id="UP000324800"/>
    </source>
</evidence>
<feature type="coiled-coil region" evidence="1">
    <location>
        <begin position="244"/>
        <end position="271"/>
    </location>
</feature>
<dbReference type="Proteomes" id="UP000324800">
    <property type="component" value="Unassembled WGS sequence"/>
</dbReference>
<sequence>IEEEEAEERDMILRDAEILSRLVNAKRTTIQLARDALFRKHSQKHAYNEHIQSLQGSDTPHQQQLTPETSYQNDNHHKHHHQNDHEQQLANDKHHQHHHHNHHRNRSRSEDDASSNENNDDTIYYSMQVIQCPFCQTNLVVINATEQQYIQYQKQKNYIDLHGIKHFHEMEQKSDQIDQTNEQTKLLSHANLLTQIIRMDMEQEMTQKLGISTFSYLKRLNELGKKQLNGRNMDNITGWTTQNIEEQLVEEEKLKEMMLQIQQKLSSEKSEQNNQAQAEDELKSAIHTHLISPFQQQKPEQQLQPNQQNTLNTSKSISPSPIKHHPSVPPSSPFDGIQAIGLERQRTRK</sequence>
<proteinExistence type="predicted"/>
<keyword evidence="1" id="KW-0175">Coiled coil</keyword>